<gene>
    <name evidence="2" type="ORF">JBS370_LOCUS27332</name>
</gene>
<feature type="transmembrane region" description="Helical" evidence="1">
    <location>
        <begin position="87"/>
        <end position="114"/>
    </location>
</feature>
<evidence type="ECO:0000313" key="3">
    <source>
        <dbReference type="Proteomes" id="UP000663836"/>
    </source>
</evidence>
<organism evidence="2 3">
    <name type="scientific">Rotaria sordida</name>
    <dbReference type="NCBI Taxonomy" id="392033"/>
    <lineage>
        <taxon>Eukaryota</taxon>
        <taxon>Metazoa</taxon>
        <taxon>Spiralia</taxon>
        <taxon>Gnathifera</taxon>
        <taxon>Rotifera</taxon>
        <taxon>Eurotatoria</taxon>
        <taxon>Bdelloidea</taxon>
        <taxon>Philodinida</taxon>
        <taxon>Philodinidae</taxon>
        <taxon>Rotaria</taxon>
    </lineage>
</organism>
<dbReference type="Proteomes" id="UP000663836">
    <property type="component" value="Unassembled WGS sequence"/>
</dbReference>
<feature type="transmembrane region" description="Helical" evidence="1">
    <location>
        <begin position="60"/>
        <end position="81"/>
    </location>
</feature>
<evidence type="ECO:0000256" key="1">
    <source>
        <dbReference type="SAM" id="Phobius"/>
    </source>
</evidence>
<name>A0A819PY36_9BILA</name>
<keyword evidence="1" id="KW-0812">Transmembrane</keyword>
<feature type="transmembrane region" description="Helical" evidence="1">
    <location>
        <begin position="135"/>
        <end position="154"/>
    </location>
</feature>
<dbReference type="EMBL" id="CAJOBD010005105">
    <property type="protein sequence ID" value="CAF4019780.1"/>
    <property type="molecule type" value="Genomic_DNA"/>
</dbReference>
<protein>
    <submittedName>
        <fullName evidence="2">Uncharacterized protein</fullName>
    </submittedName>
</protein>
<evidence type="ECO:0000313" key="2">
    <source>
        <dbReference type="EMBL" id="CAF4019780.1"/>
    </source>
</evidence>
<sequence length="176" mass="19474">MQYKQGSETVDMINTPYILVSRPLSSNEDPEGLIVAGTITIIFGPTIDICLIGNGNIAKIAGCLISILFYTFGIFVAYRYYQTGLRVFAWLNIITLIILGIAIVALFITGITNSNNILLSIYNGQYPNTMIKTRTGAFVCAFIYIPDFILKIIIVKFSFKLAKLIDAKISLTSQQI</sequence>
<keyword evidence="1" id="KW-0472">Membrane</keyword>
<accession>A0A819PY36</accession>
<feature type="transmembrane region" description="Helical" evidence="1">
    <location>
        <begin position="33"/>
        <end position="53"/>
    </location>
</feature>
<keyword evidence="1" id="KW-1133">Transmembrane helix</keyword>
<comment type="caution">
    <text evidence="2">The sequence shown here is derived from an EMBL/GenBank/DDBJ whole genome shotgun (WGS) entry which is preliminary data.</text>
</comment>
<proteinExistence type="predicted"/>
<reference evidence="2" key="1">
    <citation type="submission" date="2021-02" db="EMBL/GenBank/DDBJ databases">
        <authorList>
            <person name="Nowell W R."/>
        </authorList>
    </citation>
    <scope>NUCLEOTIDE SEQUENCE</scope>
</reference>
<dbReference type="AlphaFoldDB" id="A0A819PY36"/>